<gene>
    <name evidence="1" type="ORF">GCM10010393_56800</name>
</gene>
<dbReference type="EMBL" id="BAAASR010000045">
    <property type="protein sequence ID" value="GAA2516424.1"/>
    <property type="molecule type" value="Genomic_DNA"/>
</dbReference>
<sequence>MPHFRRPSPSLTPDLDRAAMWTLPEGQGRVSWHQLSDTRLSDALVARVNLSNGNLMLAATDFSIAGVGQKLQLA</sequence>
<protein>
    <submittedName>
        <fullName evidence="1">Uncharacterized protein</fullName>
    </submittedName>
</protein>
<keyword evidence="2" id="KW-1185">Reference proteome</keyword>
<evidence type="ECO:0000313" key="1">
    <source>
        <dbReference type="EMBL" id="GAA2516424.1"/>
    </source>
</evidence>
<accession>A0ABP6AIF2</accession>
<name>A0ABP6AIF2_9ACTN</name>
<dbReference type="Proteomes" id="UP001499942">
    <property type="component" value="Unassembled WGS sequence"/>
</dbReference>
<organism evidence="1 2">
    <name type="scientific">Streptomyces gobitricini</name>
    <dbReference type="NCBI Taxonomy" id="68211"/>
    <lineage>
        <taxon>Bacteria</taxon>
        <taxon>Bacillati</taxon>
        <taxon>Actinomycetota</taxon>
        <taxon>Actinomycetes</taxon>
        <taxon>Kitasatosporales</taxon>
        <taxon>Streptomycetaceae</taxon>
        <taxon>Streptomyces</taxon>
    </lineage>
</organism>
<proteinExistence type="predicted"/>
<reference evidence="2" key="1">
    <citation type="journal article" date="2019" name="Int. J. Syst. Evol. Microbiol.">
        <title>The Global Catalogue of Microorganisms (GCM) 10K type strain sequencing project: providing services to taxonomists for standard genome sequencing and annotation.</title>
        <authorList>
            <consortium name="The Broad Institute Genomics Platform"/>
            <consortium name="The Broad Institute Genome Sequencing Center for Infectious Disease"/>
            <person name="Wu L."/>
            <person name="Ma J."/>
        </authorList>
    </citation>
    <scope>NUCLEOTIDE SEQUENCE [LARGE SCALE GENOMIC DNA]</scope>
    <source>
        <strain evidence="2">JCM 5062</strain>
    </source>
</reference>
<comment type="caution">
    <text evidence="1">The sequence shown here is derived from an EMBL/GenBank/DDBJ whole genome shotgun (WGS) entry which is preliminary data.</text>
</comment>
<evidence type="ECO:0000313" key="2">
    <source>
        <dbReference type="Proteomes" id="UP001499942"/>
    </source>
</evidence>